<reference evidence="2 3" key="1">
    <citation type="journal article" date="2021" name="Commun. Biol.">
        <title>The genome of Shorea leprosula (Dipterocarpaceae) highlights the ecological relevance of drought in aseasonal tropical rainforests.</title>
        <authorList>
            <person name="Ng K.K.S."/>
            <person name="Kobayashi M.J."/>
            <person name="Fawcett J.A."/>
            <person name="Hatakeyama M."/>
            <person name="Paape T."/>
            <person name="Ng C.H."/>
            <person name="Ang C.C."/>
            <person name="Tnah L.H."/>
            <person name="Lee C.T."/>
            <person name="Nishiyama T."/>
            <person name="Sese J."/>
            <person name="O'Brien M.J."/>
            <person name="Copetti D."/>
            <person name="Mohd Noor M.I."/>
            <person name="Ong R.C."/>
            <person name="Putra M."/>
            <person name="Sireger I.Z."/>
            <person name="Indrioko S."/>
            <person name="Kosugi Y."/>
            <person name="Izuno A."/>
            <person name="Isagi Y."/>
            <person name="Lee S.L."/>
            <person name="Shimizu K.K."/>
        </authorList>
    </citation>
    <scope>NUCLEOTIDE SEQUENCE [LARGE SCALE GENOMIC DNA]</scope>
    <source>
        <strain evidence="2">214</strain>
    </source>
</reference>
<organism evidence="2 3">
    <name type="scientific">Rubroshorea leprosula</name>
    <dbReference type="NCBI Taxonomy" id="152421"/>
    <lineage>
        <taxon>Eukaryota</taxon>
        <taxon>Viridiplantae</taxon>
        <taxon>Streptophyta</taxon>
        <taxon>Embryophyta</taxon>
        <taxon>Tracheophyta</taxon>
        <taxon>Spermatophyta</taxon>
        <taxon>Magnoliopsida</taxon>
        <taxon>eudicotyledons</taxon>
        <taxon>Gunneridae</taxon>
        <taxon>Pentapetalae</taxon>
        <taxon>rosids</taxon>
        <taxon>malvids</taxon>
        <taxon>Malvales</taxon>
        <taxon>Dipterocarpaceae</taxon>
        <taxon>Rubroshorea</taxon>
    </lineage>
</organism>
<evidence type="ECO:0000259" key="1">
    <source>
        <dbReference type="Pfam" id="PF00078"/>
    </source>
</evidence>
<protein>
    <recommendedName>
        <fullName evidence="1">Reverse transcriptase domain-containing protein</fullName>
    </recommendedName>
</protein>
<sequence length="906" mass="103718">METKLAGEKAKEIAASLRFLRASIVDANGLAEGIWLLWDDTRFQVNELNERAQVIHAMVKGPWLVIGDFNDITCQDEKLGGNIVPQYRIRAYVDCMNYCDLLDLGYSGPKFTWVNKRESNQLIRERLDRAWVNPSWRMLFPEASLRHLPRLHSDHCPILLQLDPVVPRHGDKPFRLEKFWLDHESFKDLVLKDWSNPYLSFYLCSVAFKDSCISWSKATFPNFHKKKRELLAQLDGIQRTLQHGNNPFLLNLEDILSKEYQTILKYEEDLWFMKSRVQWIQKGDKNSKFFHVSTIKRRSHNRILGLKDLNGNWCFDAKDINSLITSHFRNLYNSSHVQSFDDSYMDILNGPSILSSSWHHLSNIPSQREVWTALNTMQPFKAPGPDGLHVGFFLKYWEFLKEKLCYEISNIFSSASMTSSWNSSLLALIPKVNKPESVSQFRPIGLCNISYKIVTKIIVLRLKPIMDSLVSPMQASFIPGRNGVDNVTLLREFIYSFSRKKGRQGEMIIKLDLEKAYDCLEWSFVRETLIFFNFPPNLIALIMSCISSANMACIVNGDVQNGHWKGAKLGRSGPIISHLFFADDLIFIGKASIANASHLKNLLSFFCSRSRQNINQSKSKILFSKNTDDLTKFNICHTLGFAETNSFGKYLGIPITPKKVSKKDCSFIVDKVRGKLAAVYLPSSIHDELDKISRDFIWGSTDEKKKAHLVSWERITQPKRNGGIGIKSAKEANQASMAKLQWRLAADKGNLWAKALKQKYKIEGPRHDFSNSPSPVCKDMAKGSHIFGLGISWIPRNGNDTYFWQDRWCGSKPLNSVLYGPFKPTDCHLKVADILTPQGTWDLDKISYHLPSDIVACIQAIPLSKHTTEDDKFVWNSSANGTFSMNFAYNIAKGLPICQKDQWYWI</sequence>
<comment type="caution">
    <text evidence="2">The sequence shown here is derived from an EMBL/GenBank/DDBJ whole genome shotgun (WGS) entry which is preliminary data.</text>
</comment>
<accession>A0AAV5LUP8</accession>
<dbReference type="Proteomes" id="UP001054252">
    <property type="component" value="Unassembled WGS sequence"/>
</dbReference>
<name>A0AAV5LUP8_9ROSI</name>
<dbReference type="Gene3D" id="3.60.10.10">
    <property type="entry name" value="Endonuclease/exonuclease/phosphatase"/>
    <property type="match status" value="1"/>
</dbReference>
<dbReference type="Pfam" id="PF00078">
    <property type="entry name" value="RVT_1"/>
    <property type="match status" value="1"/>
</dbReference>
<dbReference type="SUPFAM" id="SSF56672">
    <property type="entry name" value="DNA/RNA polymerases"/>
    <property type="match status" value="1"/>
</dbReference>
<dbReference type="SUPFAM" id="SSF56219">
    <property type="entry name" value="DNase I-like"/>
    <property type="match status" value="1"/>
</dbReference>
<gene>
    <name evidence="2" type="ORF">SLEP1_g47835</name>
</gene>
<feature type="domain" description="Reverse transcriptase" evidence="1">
    <location>
        <begin position="433"/>
        <end position="558"/>
    </location>
</feature>
<keyword evidence="3" id="KW-1185">Reference proteome</keyword>
<evidence type="ECO:0000313" key="3">
    <source>
        <dbReference type="Proteomes" id="UP001054252"/>
    </source>
</evidence>
<dbReference type="InterPro" id="IPR000477">
    <property type="entry name" value="RT_dom"/>
</dbReference>
<dbReference type="PANTHER" id="PTHR33710">
    <property type="entry name" value="BNAC02G09200D PROTEIN"/>
    <property type="match status" value="1"/>
</dbReference>
<dbReference type="EMBL" id="BPVZ01000139">
    <property type="protein sequence ID" value="GKV40167.1"/>
    <property type="molecule type" value="Genomic_DNA"/>
</dbReference>
<dbReference type="PANTHER" id="PTHR33710:SF77">
    <property type="entry name" value="DNASE I-LIKE SUPERFAMILY PROTEIN"/>
    <property type="match status" value="1"/>
</dbReference>
<proteinExistence type="predicted"/>
<evidence type="ECO:0000313" key="2">
    <source>
        <dbReference type="EMBL" id="GKV40167.1"/>
    </source>
</evidence>
<dbReference type="AlphaFoldDB" id="A0AAV5LUP8"/>
<dbReference type="InterPro" id="IPR043502">
    <property type="entry name" value="DNA/RNA_pol_sf"/>
</dbReference>
<dbReference type="InterPro" id="IPR036691">
    <property type="entry name" value="Endo/exonu/phosph_ase_sf"/>
</dbReference>
<dbReference type="CDD" id="cd01650">
    <property type="entry name" value="RT_nLTR_like"/>
    <property type="match status" value="1"/>
</dbReference>